<gene>
    <name evidence="1" type="ORF">IAA97_03840</name>
</gene>
<organism evidence="1 2">
    <name type="scientific">Candidatus Ornithospirochaeta stercoripullorum</name>
    <dbReference type="NCBI Taxonomy" id="2840899"/>
    <lineage>
        <taxon>Bacteria</taxon>
        <taxon>Pseudomonadati</taxon>
        <taxon>Spirochaetota</taxon>
        <taxon>Spirochaetia</taxon>
        <taxon>Spirochaetales</taxon>
        <taxon>Spirochaetaceae</taxon>
        <taxon>Spirochaetaceae incertae sedis</taxon>
        <taxon>Candidatus Ornithospirochaeta</taxon>
    </lineage>
</organism>
<sequence length="74" mass="8721">MGKRMKVMFHVFVVEQVNVKAMFIDPQSCKTDVSEYFSRYRPSETKIARIDNLRLTALIDECAKPRQNNRRKGK</sequence>
<evidence type="ECO:0000313" key="1">
    <source>
        <dbReference type="EMBL" id="MBO8436091.1"/>
    </source>
</evidence>
<dbReference type="Proteomes" id="UP000823615">
    <property type="component" value="Unassembled WGS sequence"/>
</dbReference>
<dbReference type="AlphaFoldDB" id="A0A9D9DYT8"/>
<dbReference type="EMBL" id="JADIMT010000051">
    <property type="protein sequence ID" value="MBO8436091.1"/>
    <property type="molecule type" value="Genomic_DNA"/>
</dbReference>
<comment type="caution">
    <text evidence="1">The sequence shown here is derived from an EMBL/GenBank/DDBJ whole genome shotgun (WGS) entry which is preliminary data.</text>
</comment>
<proteinExistence type="predicted"/>
<evidence type="ECO:0000313" key="2">
    <source>
        <dbReference type="Proteomes" id="UP000823615"/>
    </source>
</evidence>
<accession>A0A9D9DYT8</accession>
<reference evidence="1" key="1">
    <citation type="submission" date="2020-10" db="EMBL/GenBank/DDBJ databases">
        <authorList>
            <person name="Gilroy R."/>
        </authorList>
    </citation>
    <scope>NUCLEOTIDE SEQUENCE</scope>
    <source>
        <strain evidence="1">7293</strain>
    </source>
</reference>
<name>A0A9D9DYT8_9SPIO</name>
<reference evidence="1" key="2">
    <citation type="journal article" date="2021" name="PeerJ">
        <title>Extensive microbial diversity within the chicken gut microbiome revealed by metagenomics and culture.</title>
        <authorList>
            <person name="Gilroy R."/>
            <person name="Ravi A."/>
            <person name="Getino M."/>
            <person name="Pursley I."/>
            <person name="Horton D.L."/>
            <person name="Alikhan N.F."/>
            <person name="Baker D."/>
            <person name="Gharbi K."/>
            <person name="Hall N."/>
            <person name="Watson M."/>
            <person name="Adriaenssens E.M."/>
            <person name="Foster-Nyarko E."/>
            <person name="Jarju S."/>
            <person name="Secka A."/>
            <person name="Antonio M."/>
            <person name="Oren A."/>
            <person name="Chaudhuri R.R."/>
            <person name="La Ragione R."/>
            <person name="Hildebrand F."/>
            <person name="Pallen M.J."/>
        </authorList>
    </citation>
    <scope>NUCLEOTIDE SEQUENCE</scope>
    <source>
        <strain evidence="1">7293</strain>
    </source>
</reference>
<protein>
    <submittedName>
        <fullName evidence="1">Uncharacterized protein</fullName>
    </submittedName>
</protein>